<protein>
    <recommendedName>
        <fullName evidence="3">ASCH domain-containing protein</fullName>
    </recommendedName>
</protein>
<reference evidence="1 2" key="1">
    <citation type="submission" date="2024-09" db="EMBL/GenBank/DDBJ databases">
        <authorList>
            <person name="Pan X."/>
        </authorList>
    </citation>
    <scope>NUCLEOTIDE SEQUENCE [LARGE SCALE GENOMIC DNA]</scope>
    <source>
        <strain evidence="1 2">B2969</strain>
    </source>
</reference>
<sequence length="159" mass="17713">MATETPDNDVTIEKVVYIGRRLTGDNRIAYWYQSLVDDELTEKVIGSYKPYRAGLPVGGIVEIRRPNGAPDRLYTSGPRGPRLVAAWEDASRVAEWRMQDLADAQVVALSKRAKKDLDGLPDEFEDAVNTLARHFARLNHSQRAALLPVVQSRILGGAR</sequence>
<organism evidence="1 2">
    <name type="scientific">Microbacterium alkaliflavum</name>
    <dbReference type="NCBI Taxonomy" id="3248839"/>
    <lineage>
        <taxon>Bacteria</taxon>
        <taxon>Bacillati</taxon>
        <taxon>Actinomycetota</taxon>
        <taxon>Actinomycetes</taxon>
        <taxon>Micrococcales</taxon>
        <taxon>Microbacteriaceae</taxon>
        <taxon>Microbacterium</taxon>
    </lineage>
</organism>
<dbReference type="RefSeq" id="WP_397558697.1">
    <property type="nucleotide sequence ID" value="NZ_JBIQWL010000021.1"/>
</dbReference>
<evidence type="ECO:0000313" key="2">
    <source>
        <dbReference type="Proteomes" id="UP001610861"/>
    </source>
</evidence>
<dbReference type="EMBL" id="JBIQWL010000021">
    <property type="protein sequence ID" value="MFH8253273.1"/>
    <property type="molecule type" value="Genomic_DNA"/>
</dbReference>
<dbReference type="Proteomes" id="UP001610861">
    <property type="component" value="Unassembled WGS sequence"/>
</dbReference>
<accession>A0ABW7QGK1</accession>
<evidence type="ECO:0008006" key="3">
    <source>
        <dbReference type="Google" id="ProtNLM"/>
    </source>
</evidence>
<comment type="caution">
    <text evidence="1">The sequence shown here is derived from an EMBL/GenBank/DDBJ whole genome shotgun (WGS) entry which is preliminary data.</text>
</comment>
<proteinExistence type="predicted"/>
<name>A0ABW7QGK1_9MICO</name>
<gene>
    <name evidence="1" type="ORF">ACH3VR_23100</name>
</gene>
<evidence type="ECO:0000313" key="1">
    <source>
        <dbReference type="EMBL" id="MFH8253273.1"/>
    </source>
</evidence>
<keyword evidence="2" id="KW-1185">Reference proteome</keyword>